<keyword evidence="1" id="KW-0813">Transport</keyword>
<keyword evidence="8" id="KW-0732">Signal</keyword>
<keyword evidence="2 6" id="KW-0349">Heme</keyword>
<dbReference type="PANTHER" id="PTHR37823:SF1">
    <property type="entry name" value="CYTOCHROME C-553-LIKE"/>
    <property type="match status" value="1"/>
</dbReference>
<dbReference type="Pfam" id="PF13442">
    <property type="entry name" value="Cytochrome_CBB3"/>
    <property type="match status" value="1"/>
</dbReference>
<keyword evidence="3 6" id="KW-0479">Metal-binding</keyword>
<accession>A0A7Y0L228</accession>
<feature type="region of interest" description="Disordered" evidence="7">
    <location>
        <begin position="43"/>
        <end position="66"/>
    </location>
</feature>
<reference evidence="10 11" key="1">
    <citation type="submission" date="2020-04" db="EMBL/GenBank/DDBJ databases">
        <authorList>
            <person name="Zhang R."/>
            <person name="Schippers A."/>
        </authorList>
    </citation>
    <scope>NUCLEOTIDE SEQUENCE [LARGE SCALE GENOMIC DNA]</scope>
    <source>
        <strain evidence="10 11">DSM 109850</strain>
    </source>
</reference>
<dbReference type="Proteomes" id="UP000533476">
    <property type="component" value="Unassembled WGS sequence"/>
</dbReference>
<evidence type="ECO:0000313" key="10">
    <source>
        <dbReference type="EMBL" id="NMP21790.1"/>
    </source>
</evidence>
<dbReference type="RefSeq" id="WP_169097504.1">
    <property type="nucleotide sequence ID" value="NZ_JABBVZ010000012.1"/>
</dbReference>
<proteinExistence type="predicted"/>
<name>A0A7Y0L228_9FIRM</name>
<evidence type="ECO:0000313" key="11">
    <source>
        <dbReference type="Proteomes" id="UP000533476"/>
    </source>
</evidence>
<keyword evidence="11" id="KW-1185">Reference proteome</keyword>
<feature type="chain" id="PRO_5031502534" evidence="8">
    <location>
        <begin position="22"/>
        <end position="149"/>
    </location>
</feature>
<evidence type="ECO:0000256" key="2">
    <source>
        <dbReference type="ARBA" id="ARBA00022617"/>
    </source>
</evidence>
<keyword evidence="4" id="KW-0249">Electron transport</keyword>
<dbReference type="GO" id="GO:0020037">
    <property type="term" value="F:heme binding"/>
    <property type="evidence" value="ECO:0007669"/>
    <property type="project" value="InterPro"/>
</dbReference>
<evidence type="ECO:0000256" key="6">
    <source>
        <dbReference type="PROSITE-ProRule" id="PRU00433"/>
    </source>
</evidence>
<comment type="caution">
    <text evidence="10">The sequence shown here is derived from an EMBL/GenBank/DDBJ whole genome shotgun (WGS) entry which is preliminary data.</text>
</comment>
<organism evidence="10 11">
    <name type="scientific">Sulfobacillus harzensis</name>
    <dbReference type="NCBI Taxonomy" id="2729629"/>
    <lineage>
        <taxon>Bacteria</taxon>
        <taxon>Bacillati</taxon>
        <taxon>Bacillota</taxon>
        <taxon>Clostridia</taxon>
        <taxon>Eubacteriales</taxon>
        <taxon>Clostridiales Family XVII. Incertae Sedis</taxon>
        <taxon>Sulfobacillus</taxon>
    </lineage>
</organism>
<dbReference type="PROSITE" id="PS51257">
    <property type="entry name" value="PROKAR_LIPOPROTEIN"/>
    <property type="match status" value="1"/>
</dbReference>
<dbReference type="EMBL" id="JABBVZ010000012">
    <property type="protein sequence ID" value="NMP21790.1"/>
    <property type="molecule type" value="Genomic_DNA"/>
</dbReference>
<dbReference type="GO" id="GO:0009055">
    <property type="term" value="F:electron transfer activity"/>
    <property type="evidence" value="ECO:0007669"/>
    <property type="project" value="InterPro"/>
</dbReference>
<dbReference type="PANTHER" id="PTHR37823">
    <property type="entry name" value="CYTOCHROME C-553-LIKE"/>
    <property type="match status" value="1"/>
</dbReference>
<sequence>MSRGRGFIVLAGLIVPLSLMASGCGNKPAPSAKNASHKAAKTVNNAAHKAKPTRVSKIETSGPVRPLVGNARKGASLFARDCQSCHGRGGGGTSRAPRLAKPSSVVATFGTESALASFIAHNMPANNPGSLSPQQAANAASYVWHLAGK</sequence>
<dbReference type="SUPFAM" id="SSF46626">
    <property type="entry name" value="Cytochrome c"/>
    <property type="match status" value="1"/>
</dbReference>
<dbReference type="InterPro" id="IPR051811">
    <property type="entry name" value="Cytochrome_c550/c551-like"/>
</dbReference>
<evidence type="ECO:0000259" key="9">
    <source>
        <dbReference type="PROSITE" id="PS51007"/>
    </source>
</evidence>
<feature type="domain" description="Cytochrome c" evidence="9">
    <location>
        <begin position="69"/>
        <end position="147"/>
    </location>
</feature>
<protein>
    <submittedName>
        <fullName evidence="10">Cytochrome c</fullName>
    </submittedName>
</protein>
<evidence type="ECO:0000256" key="7">
    <source>
        <dbReference type="SAM" id="MobiDB-lite"/>
    </source>
</evidence>
<dbReference type="InterPro" id="IPR036909">
    <property type="entry name" value="Cyt_c-like_dom_sf"/>
</dbReference>
<dbReference type="InterPro" id="IPR009056">
    <property type="entry name" value="Cyt_c-like_dom"/>
</dbReference>
<evidence type="ECO:0000256" key="8">
    <source>
        <dbReference type="SAM" id="SignalP"/>
    </source>
</evidence>
<dbReference type="GO" id="GO:0046872">
    <property type="term" value="F:metal ion binding"/>
    <property type="evidence" value="ECO:0007669"/>
    <property type="project" value="UniProtKB-KW"/>
</dbReference>
<gene>
    <name evidence="10" type="ORF">HIJ39_05415</name>
</gene>
<evidence type="ECO:0000256" key="1">
    <source>
        <dbReference type="ARBA" id="ARBA00022448"/>
    </source>
</evidence>
<feature type="signal peptide" evidence="8">
    <location>
        <begin position="1"/>
        <end position="21"/>
    </location>
</feature>
<keyword evidence="5 6" id="KW-0408">Iron</keyword>
<dbReference type="AlphaFoldDB" id="A0A7Y0L228"/>
<dbReference type="Gene3D" id="1.10.760.10">
    <property type="entry name" value="Cytochrome c-like domain"/>
    <property type="match status" value="1"/>
</dbReference>
<dbReference type="PROSITE" id="PS51007">
    <property type="entry name" value="CYTC"/>
    <property type="match status" value="1"/>
</dbReference>
<evidence type="ECO:0000256" key="4">
    <source>
        <dbReference type="ARBA" id="ARBA00022982"/>
    </source>
</evidence>
<evidence type="ECO:0000256" key="5">
    <source>
        <dbReference type="ARBA" id="ARBA00023004"/>
    </source>
</evidence>
<evidence type="ECO:0000256" key="3">
    <source>
        <dbReference type="ARBA" id="ARBA00022723"/>
    </source>
</evidence>